<evidence type="ECO:0000256" key="1">
    <source>
        <dbReference type="ARBA" id="ARBA00009431"/>
    </source>
</evidence>
<name>A0A9P6CQV6_9AGAR</name>
<keyword evidence="6" id="KW-0732">Signal</keyword>
<dbReference type="SUPFAM" id="SSF53474">
    <property type="entry name" value="alpha/beta-Hydrolases"/>
    <property type="match status" value="1"/>
</dbReference>
<keyword evidence="2 6" id="KW-0121">Carboxypeptidase</keyword>
<comment type="caution">
    <text evidence="7">The sequence shown here is derived from an EMBL/GenBank/DDBJ whole genome shotgun (WGS) entry which is preliminary data.</text>
</comment>
<proteinExistence type="inferred from homology"/>
<dbReference type="EMBL" id="MU155331">
    <property type="protein sequence ID" value="KAF9475477.1"/>
    <property type="molecule type" value="Genomic_DNA"/>
</dbReference>
<dbReference type="Pfam" id="PF00450">
    <property type="entry name" value="Peptidase_S10"/>
    <property type="match status" value="1"/>
</dbReference>
<feature type="chain" id="PRO_5040536319" description="Carboxypeptidase" evidence="6">
    <location>
        <begin position="19"/>
        <end position="520"/>
    </location>
</feature>
<evidence type="ECO:0000256" key="6">
    <source>
        <dbReference type="RuleBase" id="RU361156"/>
    </source>
</evidence>
<dbReference type="Gene3D" id="3.40.50.1820">
    <property type="entry name" value="alpha/beta hydrolase"/>
    <property type="match status" value="1"/>
</dbReference>
<dbReference type="PROSITE" id="PS00131">
    <property type="entry name" value="CARBOXYPEPT_SER_SER"/>
    <property type="match status" value="1"/>
</dbReference>
<dbReference type="PANTHER" id="PTHR11802">
    <property type="entry name" value="SERINE PROTEASE FAMILY S10 SERINE CARBOXYPEPTIDASE"/>
    <property type="match status" value="1"/>
</dbReference>
<evidence type="ECO:0000313" key="8">
    <source>
        <dbReference type="Proteomes" id="UP000807469"/>
    </source>
</evidence>
<evidence type="ECO:0000256" key="3">
    <source>
        <dbReference type="ARBA" id="ARBA00022670"/>
    </source>
</evidence>
<dbReference type="PANTHER" id="PTHR11802:SF64">
    <property type="entry name" value="CARBOXYPEPTIDASE"/>
    <property type="match status" value="1"/>
</dbReference>
<evidence type="ECO:0000313" key="7">
    <source>
        <dbReference type="EMBL" id="KAF9475477.1"/>
    </source>
</evidence>
<evidence type="ECO:0000256" key="5">
    <source>
        <dbReference type="ARBA" id="ARBA00023180"/>
    </source>
</evidence>
<dbReference type="OrthoDB" id="443318at2759"/>
<dbReference type="Proteomes" id="UP000807469">
    <property type="component" value="Unassembled WGS sequence"/>
</dbReference>
<sequence length="520" mass="56057">MLLPVLTLLGLYLVPLHGLCGQIPVVRGILGGVPQASQVKISQAPPLRLAAPNITAGKLRFVENSGICETTPNVYQASGYGDLTATDSIWFWFFEARHNPDTAPLTLWFNGGPGSSSMIGLFQEHGPCRITNDSTSVVLNPYSWNNESNIMYIDQPIGTGFSHGSLARVGTSQQAAADIWDFMQIFLSDPKFSKYQSRDLAIWAESYGGHYGPTFAAHFLAQNAAISNGTISGLPLNLKTLAIGNGLTDPLSQYPGYAAYAANNPYHPLVTPSVIAAANESLTKAGGCEDMIKGCYANGNDTLCSNAQFQCNEQVLNALIGGVDVYFVLSPSDDPYPPPFDTYLSSVASSIGADNITGGFVETNNDVYGAFATTGDWMRNSRPDLESVIDAGVRTLIYNGDADYIVNYMGVEAMIANLNTKFSSEYNNQKFQDYKVAGEVAGQFKQAGNFTYIRVFGAGHEVPAYKFGNLDYGQAASQMFKDFTIVPPSSSTTHSNARSITSNRLLLFSLIPVTLIAAWL</sequence>
<keyword evidence="4 6" id="KW-0378">Hydrolase</keyword>
<keyword evidence="8" id="KW-1185">Reference proteome</keyword>
<dbReference type="GO" id="GO:0006508">
    <property type="term" value="P:proteolysis"/>
    <property type="evidence" value="ECO:0007669"/>
    <property type="project" value="UniProtKB-KW"/>
</dbReference>
<keyword evidence="5" id="KW-0325">Glycoprotein</keyword>
<organism evidence="7 8">
    <name type="scientific">Pholiota conissans</name>
    <dbReference type="NCBI Taxonomy" id="109636"/>
    <lineage>
        <taxon>Eukaryota</taxon>
        <taxon>Fungi</taxon>
        <taxon>Dikarya</taxon>
        <taxon>Basidiomycota</taxon>
        <taxon>Agaricomycotina</taxon>
        <taxon>Agaricomycetes</taxon>
        <taxon>Agaricomycetidae</taxon>
        <taxon>Agaricales</taxon>
        <taxon>Agaricineae</taxon>
        <taxon>Strophariaceae</taxon>
        <taxon>Pholiota</taxon>
    </lineage>
</organism>
<protein>
    <recommendedName>
        <fullName evidence="6">Carboxypeptidase</fullName>
        <ecNumber evidence="6">3.4.16.-</ecNumber>
    </recommendedName>
</protein>
<reference evidence="7" key="1">
    <citation type="submission" date="2020-11" db="EMBL/GenBank/DDBJ databases">
        <authorList>
            <consortium name="DOE Joint Genome Institute"/>
            <person name="Ahrendt S."/>
            <person name="Riley R."/>
            <person name="Andreopoulos W."/>
            <person name="Labutti K."/>
            <person name="Pangilinan J."/>
            <person name="Ruiz-Duenas F.J."/>
            <person name="Barrasa J.M."/>
            <person name="Sanchez-Garcia M."/>
            <person name="Camarero S."/>
            <person name="Miyauchi S."/>
            <person name="Serrano A."/>
            <person name="Linde D."/>
            <person name="Babiker R."/>
            <person name="Drula E."/>
            <person name="Ayuso-Fernandez I."/>
            <person name="Pacheco R."/>
            <person name="Padilla G."/>
            <person name="Ferreira P."/>
            <person name="Barriuso J."/>
            <person name="Kellner H."/>
            <person name="Castanera R."/>
            <person name="Alfaro M."/>
            <person name="Ramirez L."/>
            <person name="Pisabarro A.G."/>
            <person name="Kuo A."/>
            <person name="Tritt A."/>
            <person name="Lipzen A."/>
            <person name="He G."/>
            <person name="Yan M."/>
            <person name="Ng V."/>
            <person name="Cullen D."/>
            <person name="Martin F."/>
            <person name="Rosso M.-N."/>
            <person name="Henrissat B."/>
            <person name="Hibbett D."/>
            <person name="Martinez A.T."/>
            <person name="Grigoriev I.V."/>
        </authorList>
    </citation>
    <scope>NUCLEOTIDE SEQUENCE</scope>
    <source>
        <strain evidence="7">CIRM-BRFM 674</strain>
    </source>
</reference>
<gene>
    <name evidence="7" type="ORF">BDN70DRAFT_840897</name>
</gene>
<dbReference type="EC" id="3.4.16.-" evidence="6"/>
<comment type="similarity">
    <text evidence="1 6">Belongs to the peptidase S10 family.</text>
</comment>
<dbReference type="GO" id="GO:0004185">
    <property type="term" value="F:serine-type carboxypeptidase activity"/>
    <property type="evidence" value="ECO:0007669"/>
    <property type="project" value="UniProtKB-UniRule"/>
</dbReference>
<dbReference type="GO" id="GO:0000324">
    <property type="term" value="C:fungal-type vacuole"/>
    <property type="evidence" value="ECO:0007669"/>
    <property type="project" value="TreeGrafter"/>
</dbReference>
<dbReference type="InterPro" id="IPR001563">
    <property type="entry name" value="Peptidase_S10"/>
</dbReference>
<dbReference type="InterPro" id="IPR029058">
    <property type="entry name" value="AB_hydrolase_fold"/>
</dbReference>
<keyword evidence="3 6" id="KW-0645">Protease</keyword>
<dbReference type="PRINTS" id="PR00724">
    <property type="entry name" value="CRBOXYPTASEC"/>
</dbReference>
<evidence type="ECO:0000256" key="2">
    <source>
        <dbReference type="ARBA" id="ARBA00022645"/>
    </source>
</evidence>
<evidence type="ECO:0000256" key="4">
    <source>
        <dbReference type="ARBA" id="ARBA00022801"/>
    </source>
</evidence>
<accession>A0A9P6CQV6</accession>
<dbReference type="AlphaFoldDB" id="A0A9P6CQV6"/>
<dbReference type="InterPro" id="IPR018202">
    <property type="entry name" value="Ser_caboxypep_ser_AS"/>
</dbReference>
<dbReference type="Gene3D" id="1.10.287.410">
    <property type="match status" value="1"/>
</dbReference>
<feature type="signal peptide" evidence="6">
    <location>
        <begin position="1"/>
        <end position="18"/>
    </location>
</feature>